<feature type="non-terminal residue" evidence="2">
    <location>
        <position position="1"/>
    </location>
</feature>
<evidence type="ECO:0000313" key="2">
    <source>
        <dbReference type="EMBL" id="SVE05167.1"/>
    </source>
</evidence>
<evidence type="ECO:0000256" key="1">
    <source>
        <dbReference type="SAM" id="Phobius"/>
    </source>
</evidence>
<organism evidence="2">
    <name type="scientific">marine metagenome</name>
    <dbReference type="NCBI Taxonomy" id="408172"/>
    <lineage>
        <taxon>unclassified sequences</taxon>
        <taxon>metagenomes</taxon>
        <taxon>ecological metagenomes</taxon>
    </lineage>
</organism>
<accession>A0A383ABG2</accession>
<keyword evidence="1" id="KW-0812">Transmembrane</keyword>
<sequence length="62" mass="7319">MLPEQQDILWTFLSIAFTVFALYAFIDVIKHCREREDVSLKFWGGIFGAFLVVMFLETVHMF</sequence>
<feature type="non-terminal residue" evidence="2">
    <location>
        <position position="62"/>
    </location>
</feature>
<gene>
    <name evidence="2" type="ORF">METZ01_LOCUS458021</name>
</gene>
<keyword evidence="1" id="KW-0472">Membrane</keyword>
<feature type="transmembrane region" description="Helical" evidence="1">
    <location>
        <begin position="38"/>
        <end position="56"/>
    </location>
</feature>
<name>A0A383ABG2_9ZZZZ</name>
<proteinExistence type="predicted"/>
<dbReference type="EMBL" id="UINC01190827">
    <property type="protein sequence ID" value="SVE05167.1"/>
    <property type="molecule type" value="Genomic_DNA"/>
</dbReference>
<dbReference type="AlphaFoldDB" id="A0A383ABG2"/>
<feature type="transmembrane region" description="Helical" evidence="1">
    <location>
        <begin position="6"/>
        <end position="26"/>
    </location>
</feature>
<protein>
    <submittedName>
        <fullName evidence="2">Uncharacterized protein</fullName>
    </submittedName>
</protein>
<keyword evidence="1" id="KW-1133">Transmembrane helix</keyword>
<reference evidence="2" key="1">
    <citation type="submission" date="2018-05" db="EMBL/GenBank/DDBJ databases">
        <authorList>
            <person name="Lanie J.A."/>
            <person name="Ng W.-L."/>
            <person name="Kazmierczak K.M."/>
            <person name="Andrzejewski T.M."/>
            <person name="Davidsen T.M."/>
            <person name="Wayne K.J."/>
            <person name="Tettelin H."/>
            <person name="Glass J.I."/>
            <person name="Rusch D."/>
            <person name="Podicherti R."/>
            <person name="Tsui H.-C.T."/>
            <person name="Winkler M.E."/>
        </authorList>
    </citation>
    <scope>NUCLEOTIDE SEQUENCE</scope>
</reference>